<name>A0A8H3FYA9_9LECA</name>
<dbReference type="OrthoDB" id="3344043at2759"/>
<dbReference type="Proteomes" id="UP000664521">
    <property type="component" value="Unassembled WGS sequence"/>
</dbReference>
<accession>A0A8H3FYA9</accession>
<keyword evidence="2" id="KW-1185">Reference proteome</keyword>
<gene>
    <name evidence="1" type="ORF">HETSPECPRED_007865</name>
</gene>
<evidence type="ECO:0000313" key="2">
    <source>
        <dbReference type="Proteomes" id="UP000664521"/>
    </source>
</evidence>
<comment type="caution">
    <text evidence="1">The sequence shown here is derived from an EMBL/GenBank/DDBJ whole genome shotgun (WGS) entry which is preliminary data.</text>
</comment>
<reference evidence="1" key="1">
    <citation type="submission" date="2021-03" db="EMBL/GenBank/DDBJ databases">
        <authorList>
            <person name="Tagirdzhanova G."/>
        </authorList>
    </citation>
    <scope>NUCLEOTIDE SEQUENCE</scope>
</reference>
<protein>
    <submittedName>
        <fullName evidence="1">Uncharacterized protein</fullName>
    </submittedName>
</protein>
<dbReference type="EMBL" id="CAJPDS010000059">
    <property type="protein sequence ID" value="CAF9931424.1"/>
    <property type="molecule type" value="Genomic_DNA"/>
</dbReference>
<sequence>MAPASTNSTGSPRSESKSLICQPDRGFSRQGQFDWFGLARSTVNWSVGVLARLSAAGVDQYTAVVAQNLCLLFRLGPLGRGNMHNALIELPCFRSVSDAIWFGFGTRHLLRDLAKTEQGTLCIGICATLSSCYSEIIAAEVLAEVVSVSKAPVELTPSILEWKNLIHGLNGALHMSIFPRHAERLINLCPGIQPFEYRSSLHGSGPACSSPSSIATALLGIGDVTRGAVEAITIIGGPDAGWLAAVCEWLFGLRIRVNSDNGDVLYTNELPRLDGSNPNDKIQVLFIYRKDRERSGLENNEPSTLQCLERVYHLETPTELFQVSTGRYVNSLNSMPRVSGRLSWETALSQTFRPEFEALIGMESVMGRAVGAAARVLTALVQNEDGILNHIWHEKRRETYERWPRHSEASHGRGFVSNLIGWFPELHSVQRIMEETTRETYCDAKSIYETQHSLIRNSCLCDYCKDDFPPEGKGTGFCKVVILETIIYLGQMLSSVGADRRLGLQRHGVEGIYTSILGFRLGIDNPRTTHKINGVLDVCIYYSGVDHLQQDVHQLFTGETIESRSKLFTASAYSQAGICTYFNVLCDLSDAKESINLIHVTPGRIEFHGCPYDVIQDGEPQPMGTRSTYHFNHYRPATDRIPDLERRLKYLTSYETPEMRVKQRIGSLESWYGTSSTLAGKAPVIMQPGELAEALATSRGFIHCPGHGSCPIASPKSALPEAGKSLTIEQLGKVVHIIRGDSIARCLAANGTQCMYEVLRRHKECIQCCMKAALVSPRERVIIVSD</sequence>
<evidence type="ECO:0000313" key="1">
    <source>
        <dbReference type="EMBL" id="CAF9931424.1"/>
    </source>
</evidence>
<organism evidence="1 2">
    <name type="scientific">Heterodermia speciosa</name>
    <dbReference type="NCBI Taxonomy" id="116794"/>
    <lineage>
        <taxon>Eukaryota</taxon>
        <taxon>Fungi</taxon>
        <taxon>Dikarya</taxon>
        <taxon>Ascomycota</taxon>
        <taxon>Pezizomycotina</taxon>
        <taxon>Lecanoromycetes</taxon>
        <taxon>OSLEUM clade</taxon>
        <taxon>Lecanoromycetidae</taxon>
        <taxon>Caliciales</taxon>
        <taxon>Physciaceae</taxon>
        <taxon>Heterodermia</taxon>
    </lineage>
</organism>
<proteinExistence type="predicted"/>
<dbReference type="AlphaFoldDB" id="A0A8H3FYA9"/>